<accession>A0ABZ0JY84</accession>
<dbReference type="EMBL" id="CP136522">
    <property type="protein sequence ID" value="WOT04511.1"/>
    <property type="molecule type" value="Genomic_DNA"/>
</dbReference>
<dbReference type="Proteomes" id="UP001529491">
    <property type="component" value="Chromosome"/>
</dbReference>
<dbReference type="RefSeq" id="WP_375087861.1">
    <property type="nucleotide sequence ID" value="NZ_CP136522.1"/>
</dbReference>
<evidence type="ECO:0000313" key="2">
    <source>
        <dbReference type="Proteomes" id="UP001529491"/>
    </source>
</evidence>
<proteinExistence type="predicted"/>
<dbReference type="Pfam" id="PF11456">
    <property type="entry name" value="DUF3019"/>
    <property type="match status" value="1"/>
</dbReference>
<dbReference type="InterPro" id="IPR021559">
    <property type="entry name" value="DUF3019"/>
</dbReference>
<name>A0ABZ0JY84_9GAMM</name>
<organism evidence="1 2">
    <name type="scientific">Shewanella youngdeokensis</name>
    <dbReference type="NCBI Taxonomy" id="2999068"/>
    <lineage>
        <taxon>Bacteria</taxon>
        <taxon>Pseudomonadati</taxon>
        <taxon>Pseudomonadota</taxon>
        <taxon>Gammaproteobacteria</taxon>
        <taxon>Alteromonadales</taxon>
        <taxon>Shewanellaceae</taxon>
        <taxon>Shewanella</taxon>
    </lineage>
</organism>
<sequence>MSGYSVAEEAELTAADLTLAPKFCITSAEDAQCNTEVVLTWEVLKNRPICIISDYKKLEKWCSSSNKNNSLTVNVSAEKDIQFVMIDKDTSETLAGVKLKVTQASSPHVRRRYRNPWSLF</sequence>
<protein>
    <submittedName>
        <fullName evidence="1">DUF3019 domain-containing protein</fullName>
    </submittedName>
</protein>
<evidence type="ECO:0000313" key="1">
    <source>
        <dbReference type="EMBL" id="WOT04511.1"/>
    </source>
</evidence>
<reference evidence="1 2" key="1">
    <citation type="submission" date="2023-10" db="EMBL/GenBank/DDBJ databases">
        <title>Complete genome sequence of Shewanella sp. DAU334.</title>
        <authorList>
            <person name="Lee Y.-S."/>
            <person name="Jeong H.-R."/>
            <person name="Hwang E.-J."/>
            <person name="Choi Y.-L."/>
            <person name="Kim G.-D."/>
        </authorList>
    </citation>
    <scope>NUCLEOTIDE SEQUENCE [LARGE SCALE GENOMIC DNA]</scope>
    <source>
        <strain evidence="1 2">DAU334</strain>
    </source>
</reference>
<keyword evidence="2" id="KW-1185">Reference proteome</keyword>
<gene>
    <name evidence="1" type="ORF">RGE70_14440</name>
</gene>